<name>A0A852X8I6_9MICO</name>
<gene>
    <name evidence="2" type="ORF">BJY28_002259</name>
</gene>
<evidence type="ECO:0000313" key="2">
    <source>
        <dbReference type="EMBL" id="NYG37790.1"/>
    </source>
</evidence>
<proteinExistence type="predicted"/>
<accession>A0A852X8I6</accession>
<evidence type="ECO:0000313" key="3">
    <source>
        <dbReference type="Proteomes" id="UP000592181"/>
    </source>
</evidence>
<dbReference type="PANTHER" id="PTHR14237">
    <property type="entry name" value="MOLYBDOPTERIN COFACTOR SULFURASE MOSC"/>
    <property type="match status" value="1"/>
</dbReference>
<feature type="domain" description="MOSC" evidence="1">
    <location>
        <begin position="74"/>
        <end position="274"/>
    </location>
</feature>
<organism evidence="2 3">
    <name type="scientific">Janibacter alkaliphilus</name>
    <dbReference type="NCBI Taxonomy" id="1069963"/>
    <lineage>
        <taxon>Bacteria</taxon>
        <taxon>Bacillati</taxon>
        <taxon>Actinomycetota</taxon>
        <taxon>Actinomycetes</taxon>
        <taxon>Micrococcales</taxon>
        <taxon>Intrasporangiaceae</taxon>
        <taxon>Janibacter</taxon>
    </lineage>
</organism>
<comment type="caution">
    <text evidence="2">The sequence shown here is derived from an EMBL/GenBank/DDBJ whole genome shotgun (WGS) entry which is preliminary data.</text>
</comment>
<dbReference type="InterPro" id="IPR011037">
    <property type="entry name" value="Pyrv_Knase-like_insert_dom_sf"/>
</dbReference>
<dbReference type="Proteomes" id="UP000592181">
    <property type="component" value="Unassembled WGS sequence"/>
</dbReference>
<protein>
    <recommendedName>
        <fullName evidence="1">MOSC domain-containing protein</fullName>
    </recommendedName>
</protein>
<sequence length="274" mass="29582">MRDTDLRTYPVKSLAGQSVETAVVHRWGLAGDRRWGLVDEAGEKLNGIRHPALLGLGAQSHDDGSVTIRAGSQTRTVSPPAEGALAPVVGSPGAQVRHLAPSESHADAWLSERAGRPVRLVWQPDPTSRPIPSEHGGQVGDALNLSWSGPLLMCSRASLDQLQTWADAEAAERGEARTGLSMWRFRPNVVVDGGTPFAEETWQEVRIGGQAYRVTERCDRCVVTTIDPTSLAKGVEPVRSLARHRRREGKVWFGVRLAPTGEGRISVGDEVVAS</sequence>
<dbReference type="PANTHER" id="PTHR14237:SF19">
    <property type="entry name" value="MITOCHONDRIAL AMIDOXIME REDUCING COMPONENT 1"/>
    <property type="match status" value="1"/>
</dbReference>
<dbReference type="Pfam" id="PF03476">
    <property type="entry name" value="MOSC_N"/>
    <property type="match status" value="1"/>
</dbReference>
<dbReference type="Pfam" id="PF03473">
    <property type="entry name" value="MOSC"/>
    <property type="match status" value="1"/>
</dbReference>
<dbReference type="GO" id="GO:0030151">
    <property type="term" value="F:molybdenum ion binding"/>
    <property type="evidence" value="ECO:0007669"/>
    <property type="project" value="InterPro"/>
</dbReference>
<dbReference type="EMBL" id="JACBZX010000001">
    <property type="protein sequence ID" value="NYG37790.1"/>
    <property type="molecule type" value="Genomic_DNA"/>
</dbReference>
<dbReference type="RefSeq" id="WP_179463101.1">
    <property type="nucleotide sequence ID" value="NZ_JACBZX010000001.1"/>
</dbReference>
<dbReference type="GO" id="GO:0003824">
    <property type="term" value="F:catalytic activity"/>
    <property type="evidence" value="ECO:0007669"/>
    <property type="project" value="InterPro"/>
</dbReference>
<dbReference type="InterPro" id="IPR005302">
    <property type="entry name" value="MoCF_Sase_C"/>
</dbReference>
<dbReference type="SUPFAM" id="SSF50800">
    <property type="entry name" value="PK beta-barrel domain-like"/>
    <property type="match status" value="1"/>
</dbReference>
<reference evidence="2 3" key="1">
    <citation type="submission" date="2020-07" db="EMBL/GenBank/DDBJ databases">
        <title>Sequencing the genomes of 1000 actinobacteria strains.</title>
        <authorList>
            <person name="Klenk H.-P."/>
        </authorList>
    </citation>
    <scope>NUCLEOTIDE SEQUENCE [LARGE SCALE GENOMIC DNA]</scope>
    <source>
        <strain evidence="2 3">DSM 24723</strain>
    </source>
</reference>
<keyword evidence="3" id="KW-1185">Reference proteome</keyword>
<dbReference type="AlphaFoldDB" id="A0A852X8I6"/>
<dbReference type="PROSITE" id="PS51340">
    <property type="entry name" value="MOSC"/>
    <property type="match status" value="1"/>
</dbReference>
<evidence type="ECO:0000259" key="1">
    <source>
        <dbReference type="PROSITE" id="PS51340"/>
    </source>
</evidence>
<dbReference type="GO" id="GO:0030170">
    <property type="term" value="F:pyridoxal phosphate binding"/>
    <property type="evidence" value="ECO:0007669"/>
    <property type="project" value="InterPro"/>
</dbReference>
<dbReference type="InterPro" id="IPR005303">
    <property type="entry name" value="MOCOS_middle"/>
</dbReference>